<evidence type="ECO:0000313" key="2">
    <source>
        <dbReference type="Proteomes" id="UP000515152"/>
    </source>
</evidence>
<proteinExistence type="inferred from homology"/>
<name>A0A6P8EGN9_CLUHA</name>
<keyword evidence="2" id="KW-1185">Reference proteome</keyword>
<sequence>MKSHYSCQICNVTCGGHRSPTVPSVFPASCSTDAVCHLTEYRDKFHPHGTTAKRNSKKICPEYEPLEGEMSANSTFQSDYVAHPVQQRSPKPIKAYTAPTGPMLLKTTYMNDFRMYPVHKNTVHKNTQVEEYKAPTRKMDTLSEYNDVYRAMEPQPQKSYKTIDNLKVNEGILDMTTTSQVAYCLKTEPSTRKSFKPEQKLKESALPFEGKSVYRQMYIPHPVQRESRKPKIPYRPSSAPFQAISTHQQDYKGDRSSAVQSCKVKATWEPRSTPFEGESEFQDKFQAWPVRPATSARKAAQYSQPEGDVELTSLAHNDFRGAPGCPAISARPIIKAWSKGKPFEARSTTQDHFRAWEGAKRSKSMKSTPTRLPLSSFEGTTTFRAEFTPKKAEHITSFKPVQRILSQGAMESETIYRSTFKKYEVHPCPACLSHRSEGQVLSLGKNGYIRC</sequence>
<dbReference type="RefSeq" id="XP_031415178.1">
    <property type="nucleotide sequence ID" value="XM_031559318.2"/>
</dbReference>
<dbReference type="GO" id="GO:0036126">
    <property type="term" value="C:sperm flagellum"/>
    <property type="evidence" value="ECO:0007669"/>
    <property type="project" value="TreeGrafter"/>
</dbReference>
<dbReference type="OrthoDB" id="365640at2759"/>
<dbReference type="GeneID" id="116218314"/>
<dbReference type="GO" id="GO:0008017">
    <property type="term" value="F:microtubule binding"/>
    <property type="evidence" value="ECO:0007669"/>
    <property type="project" value="InterPro"/>
</dbReference>
<dbReference type="GO" id="GO:0036064">
    <property type="term" value="C:ciliary basal body"/>
    <property type="evidence" value="ECO:0007669"/>
    <property type="project" value="TreeGrafter"/>
</dbReference>
<dbReference type="PANTHER" id="PTHR31516:SF17">
    <property type="entry name" value="STABILIZER OF AXONEMAL MICROTUBULES 2"/>
    <property type="match status" value="1"/>
</dbReference>
<dbReference type="PANTHER" id="PTHR31516">
    <property type="entry name" value="STABILIZER OF AXONEMAL MICROTUBULES 2"/>
    <property type="match status" value="1"/>
</dbReference>
<reference evidence="3 4" key="1">
    <citation type="submission" date="2025-04" db="UniProtKB">
        <authorList>
            <consortium name="RefSeq"/>
        </authorList>
    </citation>
    <scope>IDENTIFICATION</scope>
</reference>
<dbReference type="AlphaFoldDB" id="A0A6P8EGN9"/>
<evidence type="ECO:0000313" key="4">
    <source>
        <dbReference type="RefSeq" id="XP_031415179.1"/>
    </source>
</evidence>
<dbReference type="Proteomes" id="UP000515152">
    <property type="component" value="Chromosome 22"/>
</dbReference>
<gene>
    <name evidence="3 4" type="primary">LOC116218314</name>
</gene>
<dbReference type="GO" id="GO:0005879">
    <property type="term" value="C:axonemal microtubule"/>
    <property type="evidence" value="ECO:0007669"/>
    <property type="project" value="TreeGrafter"/>
</dbReference>
<dbReference type="Pfam" id="PF05217">
    <property type="entry name" value="SAXO1-2"/>
    <property type="match status" value="1"/>
</dbReference>
<dbReference type="RefSeq" id="XP_031415179.1">
    <property type="nucleotide sequence ID" value="XM_031559319.2"/>
</dbReference>
<dbReference type="KEGG" id="char:116218314"/>
<dbReference type="InterPro" id="IPR033336">
    <property type="entry name" value="SAXO1/2"/>
</dbReference>
<evidence type="ECO:0000313" key="3">
    <source>
        <dbReference type="RefSeq" id="XP_031415178.1"/>
    </source>
</evidence>
<accession>A0A6P8EGN9</accession>
<evidence type="ECO:0000256" key="1">
    <source>
        <dbReference type="ARBA" id="ARBA00008738"/>
    </source>
</evidence>
<organism evidence="2 3">
    <name type="scientific">Clupea harengus</name>
    <name type="common">Atlantic herring</name>
    <dbReference type="NCBI Taxonomy" id="7950"/>
    <lineage>
        <taxon>Eukaryota</taxon>
        <taxon>Metazoa</taxon>
        <taxon>Chordata</taxon>
        <taxon>Craniata</taxon>
        <taxon>Vertebrata</taxon>
        <taxon>Euteleostomi</taxon>
        <taxon>Actinopterygii</taxon>
        <taxon>Neopterygii</taxon>
        <taxon>Teleostei</taxon>
        <taxon>Clupei</taxon>
        <taxon>Clupeiformes</taxon>
        <taxon>Clupeoidei</taxon>
        <taxon>Clupeidae</taxon>
        <taxon>Clupea</taxon>
    </lineage>
</organism>
<protein>
    <submittedName>
        <fullName evidence="3 4">Stabilizer of axonemal microtubules 2-like</fullName>
    </submittedName>
</protein>
<comment type="similarity">
    <text evidence="1">Belongs to the FAM154 family.</text>
</comment>
<dbReference type="GO" id="GO:0005814">
    <property type="term" value="C:centriole"/>
    <property type="evidence" value="ECO:0007669"/>
    <property type="project" value="TreeGrafter"/>
</dbReference>
<dbReference type="GeneTree" id="ENSGT00390000007252"/>